<dbReference type="EMBL" id="CP123584">
    <property type="protein sequence ID" value="WZK87111.1"/>
    <property type="molecule type" value="Genomic_DNA"/>
</dbReference>
<sequence length="415" mass="44867">MQTFLTPKHLTRIAQHSLASLVIAAGLALPVPAIAGGLFSPAISVNESVISQYELEQRALLMELLRAPGDPVETARKELIDDRLRQEVLDDVGLVVSDESIQQGIVDFAARTGLKPDEFIKILGENGVSPETFRDFVKIGLGWREYIADRYLSRARPSEAEIDRAMGQSGGSSVQILLSELIMPVTEQNITQVEAIAADAQQTTSYEEFSSLASQFSAASSRDQGGRLGWLSLDQLPPALRPTLLSLQPGDVTNPMRLDNALALFQLRGVREANISAPRYAAIEYATYRIAGGRTPEALAAAKSVADRVDTCDDLYGVAKGQPPELLDRQSLSPSDIPSDIAVELAKLDQGEISTVLTRNNGQTLLLLMMCGRTAELAQDASRAQIADGLTQQRLAAFSTSLLDQLRADAVILDK</sequence>
<evidence type="ECO:0000256" key="3">
    <source>
        <dbReference type="ARBA" id="ARBA00030642"/>
    </source>
</evidence>
<dbReference type="Pfam" id="PF00639">
    <property type="entry name" value="Rotamase"/>
    <property type="match status" value="1"/>
</dbReference>
<gene>
    <name evidence="7" type="ORF">QEZ52_10735</name>
</gene>
<evidence type="ECO:0000256" key="2">
    <source>
        <dbReference type="ARBA" id="ARBA00022729"/>
    </source>
</evidence>
<evidence type="ECO:0000256" key="5">
    <source>
        <dbReference type="PROSITE-ProRule" id="PRU00278"/>
    </source>
</evidence>
<protein>
    <recommendedName>
        <fullName evidence="1">Parvulin-like PPIase</fullName>
    </recommendedName>
    <alternativeName>
        <fullName evidence="3">Peptidyl-prolyl cis-trans isomerase plp</fullName>
    </alternativeName>
    <alternativeName>
        <fullName evidence="4">Rotamase plp</fullName>
    </alternativeName>
</protein>
<dbReference type="Gene3D" id="1.10.4030.10">
    <property type="entry name" value="Porin chaperone SurA, peptide-binding domain"/>
    <property type="match status" value="1"/>
</dbReference>
<dbReference type="PROSITE" id="PS01096">
    <property type="entry name" value="PPIC_PPIASE_1"/>
    <property type="match status" value="1"/>
</dbReference>
<feature type="domain" description="PpiC" evidence="6">
    <location>
        <begin position="173"/>
        <end position="269"/>
    </location>
</feature>
<organism evidence="7 8">
    <name type="scientific">Aliisedimentitalea scapharcae</name>
    <dbReference type="NCBI Taxonomy" id="1524259"/>
    <lineage>
        <taxon>Bacteria</taxon>
        <taxon>Pseudomonadati</taxon>
        <taxon>Pseudomonadota</taxon>
        <taxon>Alphaproteobacteria</taxon>
        <taxon>Rhodobacterales</taxon>
        <taxon>Roseobacteraceae</taxon>
        <taxon>Aliisedimentitalea</taxon>
    </lineage>
</organism>
<reference evidence="7 8" key="1">
    <citation type="submission" date="2023-04" db="EMBL/GenBank/DDBJ databases">
        <title>Complete genome sequence of Alisedimentitalea scapharcae.</title>
        <authorList>
            <person name="Rong J.-C."/>
            <person name="Yi M.-L."/>
            <person name="Zhao Q."/>
        </authorList>
    </citation>
    <scope>NUCLEOTIDE SEQUENCE [LARGE SCALE GENOMIC DNA]</scope>
    <source>
        <strain evidence="7 8">KCTC 42119</strain>
    </source>
</reference>
<keyword evidence="2" id="KW-0732">Signal</keyword>
<proteinExistence type="predicted"/>
<dbReference type="RefSeq" id="WP_406644339.1">
    <property type="nucleotide sequence ID" value="NZ_CP123584.1"/>
</dbReference>
<dbReference type="InterPro" id="IPR046357">
    <property type="entry name" value="PPIase_dom_sf"/>
</dbReference>
<dbReference type="InterPro" id="IPR000297">
    <property type="entry name" value="PPIase_PpiC"/>
</dbReference>
<dbReference type="PANTHER" id="PTHR47637">
    <property type="entry name" value="CHAPERONE SURA"/>
    <property type="match status" value="1"/>
</dbReference>
<evidence type="ECO:0000313" key="8">
    <source>
        <dbReference type="Proteomes" id="UP001623232"/>
    </source>
</evidence>
<evidence type="ECO:0000256" key="1">
    <source>
        <dbReference type="ARBA" id="ARBA00018370"/>
    </source>
</evidence>
<evidence type="ECO:0000313" key="7">
    <source>
        <dbReference type="EMBL" id="WZK87111.1"/>
    </source>
</evidence>
<dbReference type="SUPFAM" id="SSF54534">
    <property type="entry name" value="FKBP-like"/>
    <property type="match status" value="1"/>
</dbReference>
<accession>A0ABZ2XQX9</accession>
<dbReference type="PANTHER" id="PTHR47637:SF1">
    <property type="entry name" value="CHAPERONE SURA"/>
    <property type="match status" value="1"/>
</dbReference>
<dbReference type="GO" id="GO:0016853">
    <property type="term" value="F:isomerase activity"/>
    <property type="evidence" value="ECO:0007669"/>
    <property type="project" value="UniProtKB-KW"/>
</dbReference>
<evidence type="ECO:0000259" key="6">
    <source>
        <dbReference type="PROSITE" id="PS50198"/>
    </source>
</evidence>
<dbReference type="Gene3D" id="3.10.50.40">
    <property type="match status" value="1"/>
</dbReference>
<dbReference type="PROSITE" id="PS50198">
    <property type="entry name" value="PPIC_PPIASE_2"/>
    <property type="match status" value="1"/>
</dbReference>
<dbReference type="SUPFAM" id="SSF109998">
    <property type="entry name" value="Triger factor/SurA peptide-binding domain-like"/>
    <property type="match status" value="1"/>
</dbReference>
<dbReference type="InterPro" id="IPR023058">
    <property type="entry name" value="PPIase_PpiC_CS"/>
</dbReference>
<name>A0ABZ2XQX9_9RHOB</name>
<keyword evidence="5" id="KW-0697">Rotamase</keyword>
<evidence type="ECO:0000256" key="4">
    <source>
        <dbReference type="ARBA" id="ARBA00031484"/>
    </source>
</evidence>
<dbReference type="InterPro" id="IPR050280">
    <property type="entry name" value="OMP_Chaperone_SurA"/>
</dbReference>
<dbReference type="InterPro" id="IPR027304">
    <property type="entry name" value="Trigger_fact/SurA_dom_sf"/>
</dbReference>
<keyword evidence="8" id="KW-1185">Reference proteome</keyword>
<keyword evidence="5 7" id="KW-0413">Isomerase</keyword>
<dbReference type="Proteomes" id="UP001623232">
    <property type="component" value="Chromosome"/>
</dbReference>